<accession>A0A1X7CRA6</accession>
<evidence type="ECO:0000313" key="2">
    <source>
        <dbReference type="Proteomes" id="UP000036202"/>
    </source>
</evidence>
<gene>
    <name evidence="1" type="ORF">BEH_21200</name>
</gene>
<proteinExistence type="predicted"/>
<dbReference type="Pfam" id="PF14034">
    <property type="entry name" value="Spore_YtrH"/>
    <property type="match status" value="1"/>
</dbReference>
<dbReference type="AlphaFoldDB" id="A0A1X7CRA6"/>
<dbReference type="Proteomes" id="UP000036202">
    <property type="component" value="Chromosome"/>
</dbReference>
<protein>
    <submittedName>
        <fullName evidence="1">Sporulation protein</fullName>
    </submittedName>
</protein>
<reference evidence="2" key="2">
    <citation type="submission" date="2015-06" db="EMBL/GenBank/DDBJ databases">
        <title>Genome Sequence of Bacillus endophyticus and Analysis of its Companion Mechanism in the Ketogulonigenium vulgare-Bacillus strain Consortium.</title>
        <authorList>
            <person name="Jia N."/>
            <person name="Du J."/>
            <person name="Ding M.-Z."/>
            <person name="Gao F."/>
            <person name="Yuan Y.-J."/>
        </authorList>
    </citation>
    <scope>NUCLEOTIDE SEQUENCE [LARGE SCALE GENOMIC DNA]</scope>
    <source>
        <strain evidence="2">Hbe603</strain>
    </source>
</reference>
<accession>A0A0H4KPV5</accession>
<organism evidence="1 2">
    <name type="scientific">Priestia filamentosa</name>
    <dbReference type="NCBI Taxonomy" id="1402861"/>
    <lineage>
        <taxon>Bacteria</taxon>
        <taxon>Bacillati</taxon>
        <taxon>Bacillota</taxon>
        <taxon>Bacilli</taxon>
        <taxon>Bacillales</taxon>
        <taxon>Bacillaceae</taxon>
        <taxon>Priestia</taxon>
    </lineage>
</organism>
<sequence length="111" mass="12039">MKDTFVTLFITSYFIALGVIIGGSFIGSFGAFLMGKPPLTYMSTLSDNLKIWALIAAIGGTFDTFFSIEKGFFQGATKEAFKQILYILSALGGAQTGALLIKWLIQDYLSS</sequence>
<keyword evidence="2" id="KW-1185">Reference proteome</keyword>
<dbReference type="InterPro" id="IPR025689">
    <property type="entry name" value="Spore_YtrH"/>
</dbReference>
<reference evidence="1 2" key="1">
    <citation type="journal article" date="2015" name="PLoS ONE">
        <title>Genome Sequence of Bacillus endophyticus and Analysis of Its Companion Mechanism in the Ketogulonigenium vulgare-Bacillus Strain Consortium.</title>
        <authorList>
            <person name="Jia N."/>
            <person name="Du J."/>
            <person name="Ding M.Z."/>
            <person name="Gao F."/>
            <person name="Yuan Y.J."/>
        </authorList>
    </citation>
    <scope>NUCLEOTIDE SEQUENCE [LARGE SCALE GENOMIC DNA]</scope>
    <source>
        <strain evidence="1 2">Hbe603</strain>
    </source>
</reference>
<dbReference type="KEGG" id="beo:BEH_21200"/>
<dbReference type="GeneID" id="93699638"/>
<evidence type="ECO:0000313" key="1">
    <source>
        <dbReference type="EMBL" id="AKO94394.1"/>
    </source>
</evidence>
<dbReference type="RefSeq" id="WP_019391207.1">
    <property type="nucleotide sequence ID" value="NZ_ALIM01000014.1"/>
</dbReference>
<name>A0A1X7CRA6_9BACI</name>
<dbReference type="PATRIC" id="fig|135735.6.peg.4485"/>
<dbReference type="OrthoDB" id="2381692at2"/>
<dbReference type="EMBL" id="CP011974">
    <property type="protein sequence ID" value="AKO94394.1"/>
    <property type="molecule type" value="Genomic_DNA"/>
</dbReference>